<evidence type="ECO:0000313" key="2">
    <source>
        <dbReference type="Proteomes" id="UP000001976"/>
    </source>
</evidence>
<dbReference type="OrthoDB" id="8101429at2"/>
<dbReference type="KEGG" id="sme:SM_b21671"/>
<reference evidence="1 2" key="1">
    <citation type="journal article" date="2001" name="Proc. Natl. Acad. Sci. U.S.A.">
        <title>The complete sequence of the 1,683-kb pSymB megaplasmid from the N2-fixing endosymbiont Sinorhizobium meliloti.</title>
        <authorList>
            <person name="Finan T.M."/>
            <person name="Weidner S."/>
            <person name="Wong K."/>
            <person name="Buhrmester J."/>
            <person name="Chain P."/>
            <person name="Vorholter F.J."/>
            <person name="Hernandez-Lucas I."/>
            <person name="Becker A."/>
            <person name="Cowie A."/>
            <person name="Gouzy J."/>
            <person name="Golding B."/>
            <person name="Puhler A."/>
        </authorList>
    </citation>
    <scope>NUCLEOTIDE SEQUENCE [LARGE SCALE GENOMIC DNA]</scope>
    <source>
        <strain evidence="1 2">1021</strain>
        <plasmid evidence="2">Plasmid pSymB</plasmid>
    </source>
</reference>
<name>Q92UV6_RHIME</name>
<sequence>MPPSSTRACSYLLLWREPLPWGETGFQLCGLPTASLGRGEGQAACRVPPCGGLVGEMAGRPEGVERQTLQCRRRRICREHTLQHSEDAVIRLRHVVLMGEQESRPPLACRPSPPQGGRIPAAGPRSRFCVLPVASFWACEGQTVYRLPQGNGPAGWSDVYMP</sequence>
<keyword evidence="2" id="KW-1185">Reference proteome</keyword>
<dbReference type="AlphaFoldDB" id="Q92UV6"/>
<accession>Q92UV6</accession>
<gene>
    <name evidence="1" type="ORF">SM_b21671</name>
</gene>
<reference evidence="2" key="2">
    <citation type="journal article" date="2001" name="Science">
        <title>The composite genome of the legume symbiont Sinorhizobium meliloti.</title>
        <authorList>
            <person name="Galibert F."/>
            <person name="Finan T.M."/>
            <person name="Long S.R."/>
            <person name="Puehler A."/>
            <person name="Abola P."/>
            <person name="Ampe F."/>
            <person name="Barloy-Hubler F."/>
            <person name="Barnett M.J."/>
            <person name="Becker A."/>
            <person name="Boistard P."/>
            <person name="Bothe G."/>
            <person name="Boutry M."/>
            <person name="Bowser L."/>
            <person name="Buhrmester J."/>
            <person name="Cadieu E."/>
            <person name="Capela D."/>
            <person name="Chain P."/>
            <person name="Cowie A."/>
            <person name="Davis R.W."/>
            <person name="Dreano S."/>
            <person name="Federspiel N.A."/>
            <person name="Fisher R.F."/>
            <person name="Gloux S."/>
            <person name="Godrie T."/>
            <person name="Goffeau A."/>
            <person name="Golding B."/>
            <person name="Gouzy J."/>
            <person name="Gurjal M."/>
            <person name="Hernandez-Lucas I."/>
            <person name="Hong A."/>
            <person name="Huizar L."/>
            <person name="Hyman R.W."/>
            <person name="Jones T."/>
            <person name="Kahn D."/>
            <person name="Kahn M.L."/>
            <person name="Kalman S."/>
            <person name="Keating D.H."/>
            <person name="Kiss E."/>
            <person name="Komp C."/>
            <person name="Lelaure V."/>
            <person name="Masuy D."/>
            <person name="Palm C."/>
            <person name="Peck M.C."/>
            <person name="Pohl T.M."/>
            <person name="Portetelle D."/>
            <person name="Purnelle B."/>
            <person name="Ramsperger U."/>
            <person name="Surzycki R."/>
            <person name="Thebault P."/>
            <person name="Vandenbol M."/>
            <person name="Vorhoelter F.J."/>
            <person name="Weidner S."/>
            <person name="Wells D.H."/>
            <person name="Wong K."/>
            <person name="Yeh K.-C."/>
            <person name="Batut J."/>
        </authorList>
    </citation>
    <scope>NUCLEOTIDE SEQUENCE [LARGE SCALE GENOMIC DNA]</scope>
    <source>
        <strain evidence="2">1021</strain>
        <plasmid evidence="2">Plasmid pSymB</plasmid>
    </source>
</reference>
<keyword evidence="1" id="KW-0614">Plasmid</keyword>
<dbReference type="EnsemblBacteria" id="CAC49380">
    <property type="protein sequence ID" value="CAC49380"/>
    <property type="gene ID" value="SM_b21671"/>
</dbReference>
<organism evidence="1 2">
    <name type="scientific">Rhizobium meliloti (strain 1021)</name>
    <name type="common">Ensifer meliloti</name>
    <name type="synonym">Sinorhizobium meliloti</name>
    <dbReference type="NCBI Taxonomy" id="266834"/>
    <lineage>
        <taxon>Bacteria</taxon>
        <taxon>Pseudomonadati</taxon>
        <taxon>Pseudomonadota</taxon>
        <taxon>Alphaproteobacteria</taxon>
        <taxon>Hyphomicrobiales</taxon>
        <taxon>Rhizobiaceae</taxon>
        <taxon>Sinorhizobium/Ensifer group</taxon>
        <taxon>Sinorhizobium</taxon>
    </lineage>
</organism>
<dbReference type="HOGENOM" id="CLU_1634042_0_0_5"/>
<proteinExistence type="predicted"/>
<dbReference type="PIR" id="D95964">
    <property type="entry name" value="D95964"/>
</dbReference>
<geneLocation type="plasmid" evidence="1 2">
    <name>pSymB</name>
</geneLocation>
<dbReference type="Proteomes" id="UP000001976">
    <property type="component" value="Plasmid pSymB"/>
</dbReference>
<protein>
    <submittedName>
        <fullName evidence="1">Uncharacterized protein</fullName>
    </submittedName>
</protein>
<evidence type="ECO:0000313" key="1">
    <source>
        <dbReference type="EMBL" id="CAC49380.1"/>
    </source>
</evidence>
<dbReference type="EMBL" id="AL591985">
    <property type="protein sequence ID" value="CAC49380.1"/>
    <property type="molecule type" value="Genomic_DNA"/>
</dbReference>